<dbReference type="GO" id="GO:0046872">
    <property type="term" value="F:metal ion binding"/>
    <property type="evidence" value="ECO:0007669"/>
    <property type="project" value="UniProtKB-UniRule"/>
</dbReference>
<dbReference type="EMBL" id="FNUE01000002">
    <property type="protein sequence ID" value="SEE58871.1"/>
    <property type="molecule type" value="Genomic_DNA"/>
</dbReference>
<dbReference type="EMBL" id="LGBR01000001">
    <property type="protein sequence ID" value="KOY50450.1"/>
    <property type="molecule type" value="Genomic_DNA"/>
</dbReference>
<name>A0A0N0CEH9_9FLAO</name>
<evidence type="ECO:0000256" key="2">
    <source>
        <dbReference type="ARBA" id="ARBA00011643"/>
    </source>
</evidence>
<dbReference type="PATRIC" id="fig|1300348.6.peg.10"/>
<dbReference type="Pfam" id="PF01784">
    <property type="entry name" value="DUF34_NIF3"/>
    <property type="match status" value="1"/>
</dbReference>
<evidence type="ECO:0000256" key="4">
    <source>
        <dbReference type="ARBA" id="ARBA00022723"/>
    </source>
</evidence>
<reference evidence="8 10" key="2">
    <citation type="submission" date="2016-10" db="EMBL/GenBank/DDBJ databases">
        <authorList>
            <person name="Varghese N."/>
            <person name="Submissions S."/>
        </authorList>
    </citation>
    <scope>NUCLEOTIDE SEQUENCE [LARGE SCALE GENOMIC DNA]</scope>
    <source>
        <strain evidence="8 10">DSW-5</strain>
    </source>
</reference>
<gene>
    <name evidence="7" type="ORF">I602_10</name>
    <name evidence="8" type="ORF">SAMN05444353_2565</name>
</gene>
<dbReference type="AlphaFoldDB" id="A0A0N0CEH9"/>
<sequence>MTVKDVTNYIEELAPLKYAESFDNVGLLIGDYSTKVSGVLVTLDTLEDTVDEAIAKNCNLIVSFHPIIFGGLKKINGNSYVERVVLKAIKNDIAIYATHTALDNSKNGVSAKMCEVLGLENTQILIPKKGIIKQLNTYVPDEKAEQLRTALLEVNTNTIGNYDNCSFSNLGEGTFQGNENANPTYGKKGELHTEKETKISIVFESKDEKAIINALKENHPYEEVAYEIISTENVHENIGMGMIGEFKIEMDESEFLHYLKKTMQTDCVRHSALLNKTIKKVAVLGGSGSFAIDNARSAGADAYVSADFKYHEFFKAEKKILLADIGHYESEQFTKNLLVDYLTKKFSNFAIILSEKSTNPIHYI</sequence>
<dbReference type="NCBIfam" id="TIGR00486">
    <property type="entry name" value="YbgI_SA1388"/>
    <property type="match status" value="1"/>
</dbReference>
<feature type="binding site" evidence="6">
    <location>
        <position position="327"/>
    </location>
    <ligand>
        <name>a divalent metal cation</name>
        <dbReference type="ChEBI" id="CHEBI:60240"/>
        <label>1</label>
    </ligand>
</feature>
<protein>
    <recommendedName>
        <fullName evidence="3 5">GTP cyclohydrolase 1 type 2 homolog</fullName>
    </recommendedName>
</protein>
<accession>A0A0N0CEH9</accession>
<evidence type="ECO:0000256" key="1">
    <source>
        <dbReference type="ARBA" id="ARBA00006964"/>
    </source>
</evidence>
<dbReference type="RefSeq" id="WP_053972748.1">
    <property type="nucleotide sequence ID" value="NZ_FNUE01000002.1"/>
</dbReference>
<dbReference type="InterPro" id="IPR036069">
    <property type="entry name" value="DUF34/NIF3_sf"/>
</dbReference>
<dbReference type="FunFam" id="3.40.1390.30:FF:000001">
    <property type="entry name" value="GTP cyclohydrolase 1 type 2"/>
    <property type="match status" value="1"/>
</dbReference>
<dbReference type="PANTHER" id="PTHR13799:SF14">
    <property type="entry name" value="GTP CYCLOHYDROLASE 1 TYPE 2 HOMOLOG"/>
    <property type="match status" value="1"/>
</dbReference>
<dbReference type="Gene3D" id="3.40.1390.30">
    <property type="entry name" value="NIF3 (NGG1p interacting factor 3)-like"/>
    <property type="match status" value="1"/>
</dbReference>
<comment type="subunit">
    <text evidence="2">Homohexamer.</text>
</comment>
<feature type="binding site" evidence="6">
    <location>
        <position position="103"/>
    </location>
    <ligand>
        <name>a divalent metal cation</name>
        <dbReference type="ChEBI" id="CHEBI:60240"/>
        <label>1</label>
    </ligand>
</feature>
<dbReference type="Gene3D" id="3.30.70.120">
    <property type="match status" value="1"/>
</dbReference>
<dbReference type="PIRSF" id="PIRSF037489">
    <property type="entry name" value="UCP037489_NIF3_YqfO"/>
    <property type="match status" value="1"/>
</dbReference>
<dbReference type="SUPFAM" id="SSF102705">
    <property type="entry name" value="NIF3 (NGG1p interacting factor 3)-like"/>
    <property type="match status" value="1"/>
</dbReference>
<feature type="binding site" evidence="6">
    <location>
        <position position="331"/>
    </location>
    <ligand>
        <name>a divalent metal cation</name>
        <dbReference type="ChEBI" id="CHEBI:60240"/>
        <label>1</label>
    </ligand>
</feature>
<evidence type="ECO:0000256" key="3">
    <source>
        <dbReference type="ARBA" id="ARBA00022112"/>
    </source>
</evidence>
<dbReference type="InterPro" id="IPR017221">
    <property type="entry name" value="DUF34/NIF3_bac"/>
</dbReference>
<evidence type="ECO:0000313" key="8">
    <source>
        <dbReference type="EMBL" id="SEE58871.1"/>
    </source>
</evidence>
<feature type="binding site" evidence="6">
    <location>
        <position position="65"/>
    </location>
    <ligand>
        <name>a divalent metal cation</name>
        <dbReference type="ChEBI" id="CHEBI:60240"/>
        <label>1</label>
    </ligand>
</feature>
<evidence type="ECO:0000313" key="10">
    <source>
        <dbReference type="Proteomes" id="UP000183071"/>
    </source>
</evidence>
<proteinExistence type="inferred from homology"/>
<evidence type="ECO:0000256" key="5">
    <source>
        <dbReference type="PIRNR" id="PIRNR037489"/>
    </source>
</evidence>
<keyword evidence="10" id="KW-1185">Reference proteome</keyword>
<dbReference type="OrthoDB" id="9792792at2"/>
<comment type="similarity">
    <text evidence="1 5">Belongs to the GTP cyclohydrolase I type 2/NIF3 family.</text>
</comment>
<dbReference type="InterPro" id="IPR015867">
    <property type="entry name" value="N-reg_PII/ATP_PRibTrfase_C"/>
</dbReference>
<dbReference type="STRING" id="1300348.I602_10"/>
<reference evidence="7 9" key="1">
    <citation type="submission" date="2015-07" db="EMBL/GenBank/DDBJ databases">
        <title>Genome of Polaribacter dokdonenesis DSW-5, isolated from seawater off Dokdo in Korea.</title>
        <authorList>
            <person name="Yoon K."/>
            <person name="Song J.Y."/>
            <person name="Kim J.F."/>
        </authorList>
    </citation>
    <scope>NUCLEOTIDE SEQUENCE [LARGE SCALE GENOMIC DNA]</scope>
    <source>
        <strain evidence="7 9">DSW-5</strain>
    </source>
</reference>
<dbReference type="InterPro" id="IPR002678">
    <property type="entry name" value="DUF34/NIF3"/>
</dbReference>
<dbReference type="Proteomes" id="UP000183071">
    <property type="component" value="Unassembled WGS sequence"/>
</dbReference>
<dbReference type="GO" id="GO:0005737">
    <property type="term" value="C:cytoplasm"/>
    <property type="evidence" value="ECO:0007669"/>
    <property type="project" value="TreeGrafter"/>
</dbReference>
<dbReference type="PANTHER" id="PTHR13799">
    <property type="entry name" value="NGG1 INTERACTING FACTOR 3"/>
    <property type="match status" value="1"/>
</dbReference>
<keyword evidence="4 5" id="KW-0479">Metal-binding</keyword>
<organism evidence="7 9">
    <name type="scientific">Polaribacter dokdonensis DSW-5</name>
    <dbReference type="NCBI Taxonomy" id="1300348"/>
    <lineage>
        <taxon>Bacteria</taxon>
        <taxon>Pseudomonadati</taxon>
        <taxon>Bacteroidota</taxon>
        <taxon>Flavobacteriia</taxon>
        <taxon>Flavobacteriales</taxon>
        <taxon>Flavobacteriaceae</taxon>
    </lineage>
</organism>
<evidence type="ECO:0000313" key="7">
    <source>
        <dbReference type="EMBL" id="KOY50450.1"/>
    </source>
</evidence>
<comment type="caution">
    <text evidence="7">The sequence shown here is derived from an EMBL/GenBank/DDBJ whole genome shotgun (WGS) entry which is preliminary data.</text>
</comment>
<evidence type="ECO:0000256" key="6">
    <source>
        <dbReference type="PIRSR" id="PIRSR602678-1"/>
    </source>
</evidence>
<dbReference type="Proteomes" id="UP000037716">
    <property type="component" value="Unassembled WGS sequence"/>
</dbReference>
<evidence type="ECO:0000313" key="9">
    <source>
        <dbReference type="Proteomes" id="UP000037716"/>
    </source>
</evidence>